<evidence type="ECO:0000313" key="3">
    <source>
        <dbReference type="Proteomes" id="UP000305778"/>
    </source>
</evidence>
<organism evidence="2 3">
    <name type="scientific">Actinacidiphila oryziradicis</name>
    <dbReference type="NCBI Taxonomy" id="2571141"/>
    <lineage>
        <taxon>Bacteria</taxon>
        <taxon>Bacillati</taxon>
        <taxon>Actinomycetota</taxon>
        <taxon>Actinomycetes</taxon>
        <taxon>Kitasatosporales</taxon>
        <taxon>Streptomycetaceae</taxon>
        <taxon>Actinacidiphila</taxon>
    </lineage>
</organism>
<sequence length="131" mass="14392">MGMVLCAIIGLSLLVLAIRDAFLVNRLRRHGLRTEGMVIDNVRVEDSKSGPSWVPVIAFTDNLGYRVEFAPQARGAGLGLSVGRRVGVIYLSHSPHKARVRTWRHLILPMFWLSFAAIAFLGTAVLIVLTG</sequence>
<accession>A0A4U0SRP0</accession>
<dbReference type="Proteomes" id="UP000305778">
    <property type="component" value="Unassembled WGS sequence"/>
</dbReference>
<feature type="transmembrane region" description="Helical" evidence="1">
    <location>
        <begin position="106"/>
        <end position="129"/>
    </location>
</feature>
<comment type="caution">
    <text evidence="2">The sequence shown here is derived from an EMBL/GenBank/DDBJ whole genome shotgun (WGS) entry which is preliminary data.</text>
</comment>
<dbReference type="AlphaFoldDB" id="A0A4U0SRP0"/>
<evidence type="ECO:0000256" key="1">
    <source>
        <dbReference type="SAM" id="Phobius"/>
    </source>
</evidence>
<name>A0A4U0SRP0_9ACTN</name>
<proteinExistence type="predicted"/>
<keyword evidence="1" id="KW-0472">Membrane</keyword>
<dbReference type="EMBL" id="SUMC01000010">
    <property type="protein sequence ID" value="TKA11001.1"/>
    <property type="molecule type" value="Genomic_DNA"/>
</dbReference>
<protein>
    <submittedName>
        <fullName evidence="2">DUF3592 domain-containing protein</fullName>
    </submittedName>
</protein>
<reference evidence="2 3" key="1">
    <citation type="submission" date="2019-04" db="EMBL/GenBank/DDBJ databases">
        <title>Streptomyces oryziradicis sp. nov., a novel actinomycete isolated from rhizosphere soil of rice (Oryza sativa L.).</title>
        <authorList>
            <person name="Li C."/>
        </authorList>
    </citation>
    <scope>NUCLEOTIDE SEQUENCE [LARGE SCALE GENOMIC DNA]</scope>
    <source>
        <strain evidence="2 3">NEAU-C40</strain>
    </source>
</reference>
<evidence type="ECO:0000313" key="2">
    <source>
        <dbReference type="EMBL" id="TKA11001.1"/>
    </source>
</evidence>
<gene>
    <name evidence="2" type="ORF">FCI23_13630</name>
</gene>
<dbReference type="OrthoDB" id="4298987at2"/>
<keyword evidence="1" id="KW-1133">Transmembrane helix</keyword>
<keyword evidence="3" id="KW-1185">Reference proteome</keyword>
<keyword evidence="1" id="KW-0812">Transmembrane</keyword>